<dbReference type="Pfam" id="PF04011">
    <property type="entry name" value="LemA"/>
    <property type="match status" value="1"/>
</dbReference>
<feature type="compositionally biased region" description="Low complexity" evidence="6">
    <location>
        <begin position="203"/>
        <end position="231"/>
    </location>
</feature>
<dbReference type="SUPFAM" id="SSF140478">
    <property type="entry name" value="LemA-like"/>
    <property type="match status" value="1"/>
</dbReference>
<dbReference type="Gene3D" id="1.20.1440.20">
    <property type="entry name" value="LemA-like domain"/>
    <property type="match status" value="1"/>
</dbReference>
<evidence type="ECO:0000256" key="2">
    <source>
        <dbReference type="ARBA" id="ARBA00008854"/>
    </source>
</evidence>
<comment type="similarity">
    <text evidence="2">Belongs to the LemA family.</text>
</comment>
<feature type="chain" id="PRO_5026895330" evidence="7">
    <location>
        <begin position="25"/>
        <end position="244"/>
    </location>
</feature>
<evidence type="ECO:0000256" key="7">
    <source>
        <dbReference type="SAM" id="SignalP"/>
    </source>
</evidence>
<dbReference type="GO" id="GO:0016020">
    <property type="term" value="C:membrane"/>
    <property type="evidence" value="ECO:0007669"/>
    <property type="project" value="UniProtKB-SubCell"/>
</dbReference>
<keyword evidence="5" id="KW-0472">Membrane</keyword>
<keyword evidence="3" id="KW-0812">Transmembrane</keyword>
<feature type="region of interest" description="Disordered" evidence="6">
    <location>
        <begin position="198"/>
        <end position="244"/>
    </location>
</feature>
<dbReference type="InterPro" id="IPR007156">
    <property type="entry name" value="MamQ_LemA"/>
</dbReference>
<evidence type="ECO:0000256" key="1">
    <source>
        <dbReference type="ARBA" id="ARBA00004167"/>
    </source>
</evidence>
<gene>
    <name evidence="8" type="ORF">GSF12_00640</name>
</gene>
<evidence type="ECO:0000256" key="6">
    <source>
        <dbReference type="SAM" id="MobiDB-lite"/>
    </source>
</evidence>
<evidence type="ECO:0000256" key="4">
    <source>
        <dbReference type="ARBA" id="ARBA00022989"/>
    </source>
</evidence>
<keyword evidence="7" id="KW-0732">Signal</keyword>
<evidence type="ECO:0000313" key="8">
    <source>
        <dbReference type="EMBL" id="QHG08558.1"/>
    </source>
</evidence>
<name>A0A6P1K9Y8_FAUOS</name>
<dbReference type="AlphaFoldDB" id="A0A6P1K9Y8"/>
<evidence type="ECO:0000256" key="5">
    <source>
        <dbReference type="ARBA" id="ARBA00023136"/>
    </source>
</evidence>
<proteinExistence type="inferred from homology"/>
<keyword evidence="4" id="KW-1133">Transmembrane helix</keyword>
<accession>A0A6P1K9Y8</accession>
<sequence>MKSFNTTAKNTLLAAALVVGSANLTGCGYNAMQAQDEQINASWSEVVNQYQRRADLIPNLVKVVERYAQHEQATLTQVTQARSQATTINVSADVLNDPAAFQRYQQAQDQLGGALSRLMAVSERYPDLKADKQFQELQAQLEGTENRITVARGRYIQDVQTYNTTVRQFPTNITAKVFGMHTRPNFTVANEAQISTAPTVDFGNNNTNTTNTANAGGQPVQNNGNTANAGGQPVNNSATATAKP</sequence>
<dbReference type="EMBL" id="CP047226">
    <property type="protein sequence ID" value="QHG08558.1"/>
    <property type="molecule type" value="Genomic_DNA"/>
</dbReference>
<reference evidence="8" key="1">
    <citation type="journal article" date="2020" name="Microbiol. Resour. Announc.">
        <title>Complete Genome Sequence of Moraxella osloensis Strain YV1, Isolated from an Australian Wastewater Treatment Plant.</title>
        <authorList>
            <person name="Batinovic S."/>
            <person name="Rice D.T.F."/>
            <person name="Seviour R.J."/>
            <person name="Petrovski S."/>
        </authorList>
    </citation>
    <scope>NUCLEOTIDE SEQUENCE</scope>
    <source>
        <strain evidence="8">YV1</strain>
    </source>
</reference>
<evidence type="ECO:0000256" key="3">
    <source>
        <dbReference type="ARBA" id="ARBA00022692"/>
    </source>
</evidence>
<dbReference type="PANTHER" id="PTHR34478">
    <property type="entry name" value="PROTEIN LEMA"/>
    <property type="match status" value="1"/>
</dbReference>
<protein>
    <submittedName>
        <fullName evidence="8">LemA family protein</fullName>
    </submittedName>
</protein>
<feature type="compositionally biased region" description="Polar residues" evidence="6">
    <location>
        <begin position="233"/>
        <end position="244"/>
    </location>
</feature>
<feature type="signal peptide" evidence="7">
    <location>
        <begin position="1"/>
        <end position="24"/>
    </location>
</feature>
<comment type="subcellular location">
    <subcellularLocation>
        <location evidence="1">Membrane</location>
        <topology evidence="1">Single-pass membrane protein</topology>
    </subcellularLocation>
</comment>
<organism evidence="8">
    <name type="scientific">Faucicola osloensis</name>
    <name type="common">Moraxella osloensis</name>
    <dbReference type="NCBI Taxonomy" id="34062"/>
    <lineage>
        <taxon>Bacteria</taxon>
        <taxon>Pseudomonadati</taxon>
        <taxon>Pseudomonadota</taxon>
        <taxon>Gammaproteobacteria</taxon>
        <taxon>Moraxellales</taxon>
        <taxon>Moraxellaceae</taxon>
        <taxon>Faucicola</taxon>
    </lineage>
</organism>
<dbReference type="InterPro" id="IPR023353">
    <property type="entry name" value="LemA-like_dom_sf"/>
</dbReference>
<dbReference type="PANTHER" id="PTHR34478:SF2">
    <property type="entry name" value="MEMBRANE PROTEIN"/>
    <property type="match status" value="1"/>
</dbReference>